<feature type="domain" description="NAD(P)-binding" evidence="1">
    <location>
        <begin position="15"/>
        <end position="323"/>
    </location>
</feature>
<dbReference type="Proteomes" id="UP000283745">
    <property type="component" value="Unassembled WGS sequence"/>
</dbReference>
<name>A0A414JA84_9FIRM</name>
<dbReference type="AlphaFoldDB" id="A0A414JA84"/>
<dbReference type="PANTHER" id="PTHR43000">
    <property type="entry name" value="DTDP-D-GLUCOSE 4,6-DEHYDRATASE-RELATED"/>
    <property type="match status" value="1"/>
</dbReference>
<evidence type="ECO:0000313" key="2">
    <source>
        <dbReference type="EMBL" id="RHE41421.1"/>
    </source>
</evidence>
<accession>A0A414JA84</accession>
<dbReference type="SUPFAM" id="SSF51735">
    <property type="entry name" value="NAD(P)-binding Rossmann-fold domains"/>
    <property type="match status" value="1"/>
</dbReference>
<dbReference type="InterPro" id="IPR013445">
    <property type="entry name" value="CDP_4_6_deHydtase"/>
</dbReference>
<gene>
    <name evidence="2" type="primary">rfbG</name>
    <name evidence="2" type="ORF">DW740_03765</name>
</gene>
<dbReference type="Pfam" id="PF16363">
    <property type="entry name" value="GDP_Man_Dehyd"/>
    <property type="match status" value="1"/>
</dbReference>
<dbReference type="RefSeq" id="WP_118048992.1">
    <property type="nucleotide sequence ID" value="NZ_CABJFK010000002.1"/>
</dbReference>
<dbReference type="CDD" id="cd05252">
    <property type="entry name" value="CDP_GD_SDR_e"/>
    <property type="match status" value="1"/>
</dbReference>
<protein>
    <submittedName>
        <fullName evidence="2">CDP-glucose 4,6-dehydratase</fullName>
        <ecNumber evidence="2">4.2.1.45</ecNumber>
    </submittedName>
</protein>
<reference evidence="2 3" key="1">
    <citation type="submission" date="2018-08" db="EMBL/GenBank/DDBJ databases">
        <title>A genome reference for cultivated species of the human gut microbiota.</title>
        <authorList>
            <person name="Zou Y."/>
            <person name="Xue W."/>
            <person name="Luo G."/>
        </authorList>
    </citation>
    <scope>NUCLEOTIDE SEQUENCE [LARGE SCALE GENOMIC DNA]</scope>
    <source>
        <strain evidence="2 3">AM28-23</strain>
    </source>
</reference>
<organism evidence="2 3">
    <name type="scientific">Blautia obeum</name>
    <dbReference type="NCBI Taxonomy" id="40520"/>
    <lineage>
        <taxon>Bacteria</taxon>
        <taxon>Bacillati</taxon>
        <taxon>Bacillota</taxon>
        <taxon>Clostridia</taxon>
        <taxon>Lachnospirales</taxon>
        <taxon>Lachnospiraceae</taxon>
        <taxon>Blautia</taxon>
    </lineage>
</organism>
<evidence type="ECO:0000313" key="3">
    <source>
        <dbReference type="Proteomes" id="UP000283745"/>
    </source>
</evidence>
<proteinExistence type="predicted"/>
<sequence>MKNFDFNFYKGKKVLVTGHTGFKGAWLCRILLGLGAEVTGYALEPPTDPELFGLLDLEKNMNSVKGDIRDLSRLSGVLKETQPEIVLHLAAQPIVRESYANPVYTYETNVMGTVNILEAVRNAGSVVSFLNVTTDKVYKNNEWEWGYRETDELDGYDPYSNSKSCSELVTHSYEKAFLKEAGIAVSTARAGNVIGGGDFAADRIIPDCVRAMADGREIAVRNPHSTRPYQHVLEPLGAYLMIAGVQYQDSSKAGSYNVGPGDEDCITTGELADLFCEAWGGNAAWKNLYQGGPHEANFLKLDCSRIRSTFGWRARWHVQDAVRYTVQWYQAWLEGANMAEYTDRQIKEYFE</sequence>
<comment type="caution">
    <text evidence="2">The sequence shown here is derived from an EMBL/GenBank/DDBJ whole genome shotgun (WGS) entry which is preliminary data.</text>
</comment>
<dbReference type="InterPro" id="IPR016040">
    <property type="entry name" value="NAD(P)-bd_dom"/>
</dbReference>
<dbReference type="EMBL" id="QSKF01000002">
    <property type="protein sequence ID" value="RHE41421.1"/>
    <property type="molecule type" value="Genomic_DNA"/>
</dbReference>
<dbReference type="InterPro" id="IPR036291">
    <property type="entry name" value="NAD(P)-bd_dom_sf"/>
</dbReference>
<dbReference type="EC" id="4.2.1.45" evidence="2"/>
<dbReference type="GO" id="GO:0047733">
    <property type="term" value="F:CDP-glucose 4,6-dehydratase activity"/>
    <property type="evidence" value="ECO:0007669"/>
    <property type="project" value="UniProtKB-EC"/>
</dbReference>
<evidence type="ECO:0000259" key="1">
    <source>
        <dbReference type="Pfam" id="PF16363"/>
    </source>
</evidence>
<dbReference type="Gene3D" id="3.40.50.720">
    <property type="entry name" value="NAD(P)-binding Rossmann-like Domain"/>
    <property type="match status" value="1"/>
</dbReference>
<dbReference type="NCBIfam" id="TIGR02622">
    <property type="entry name" value="CDP_4_6_dhtase"/>
    <property type="match status" value="1"/>
</dbReference>
<keyword evidence="2" id="KW-0456">Lyase</keyword>
<dbReference type="Gene3D" id="3.90.25.10">
    <property type="entry name" value="UDP-galactose 4-epimerase, domain 1"/>
    <property type="match status" value="1"/>
</dbReference>